<evidence type="ECO:0000256" key="15">
    <source>
        <dbReference type="PIRSR" id="PIRSR602157-1"/>
    </source>
</evidence>
<evidence type="ECO:0000256" key="3">
    <source>
        <dbReference type="ARBA" id="ARBA00022426"/>
    </source>
</evidence>
<dbReference type="GO" id="GO:0046872">
    <property type="term" value="F:metal ion binding"/>
    <property type="evidence" value="ECO:0007669"/>
    <property type="project" value="UniProtKB-KW"/>
</dbReference>
<comment type="subunit">
    <text evidence="12">Interacts with CD320 (via LDL-receptor class A domains).</text>
</comment>
<dbReference type="AlphaFoldDB" id="U3J6D8"/>
<name>U3J6D8_ANAPP</name>
<comment type="function">
    <text evidence="11">Primary vitamin B12-binding and transport protein. Delivers cobalamin to cells.</text>
</comment>
<keyword evidence="9 16" id="KW-1015">Disulfide bond</keyword>
<sequence length="253" mass="27977">MGIGVPEEAAVRVLSARLLGLAEKPGLDADPGVYVGLRLAGDHDLHAERRYLERLQDAFQGRYAALQWPETGRLALYLLGLRASCPPPDPGPQRFLVTWLKYYLEKDWAGSRRHGHPLTSYYQYSLGVLALCVHGKRVREEVIQRLLVAEQHRRFRHAGSSAVDTEAVVALAFACLEREQLVRSRLAAELRVAVRGIRARFVEAQSENGLIGNIFSTPLAMQVGHGCLRAGAGCRCGCRSMAPRQHRAHGTVP</sequence>
<protein>
    <recommendedName>
        <fullName evidence="13">Transcobalamin-2</fullName>
    </recommendedName>
    <alternativeName>
        <fullName evidence="14">Transcobalamin II</fullName>
    </alternativeName>
</protein>
<evidence type="ECO:0000256" key="14">
    <source>
        <dbReference type="ARBA" id="ARBA00041463"/>
    </source>
</evidence>
<dbReference type="PANTHER" id="PTHR10559:SF14">
    <property type="entry name" value="TRANSCOBALAMIN-2"/>
    <property type="match status" value="1"/>
</dbReference>
<feature type="binding site" evidence="15">
    <location>
        <position position="213"/>
    </location>
    <ligand>
        <name>cyanocob(III)alamin</name>
        <dbReference type="ChEBI" id="CHEBI:17439"/>
    </ligand>
</feature>
<dbReference type="InterPro" id="IPR002157">
    <property type="entry name" value="Cbl-bd_prot"/>
</dbReference>
<keyword evidence="10 15" id="KW-0170">Cobalt</keyword>
<evidence type="ECO:0000256" key="10">
    <source>
        <dbReference type="ARBA" id="ARBA00023285"/>
    </source>
</evidence>
<evidence type="ECO:0000256" key="9">
    <source>
        <dbReference type="ARBA" id="ARBA00023157"/>
    </source>
</evidence>
<proteinExistence type="inferred from homology"/>
<evidence type="ECO:0000313" key="18">
    <source>
        <dbReference type="Proteomes" id="UP000016666"/>
    </source>
</evidence>
<evidence type="ECO:0000256" key="12">
    <source>
        <dbReference type="ARBA" id="ARBA00038518"/>
    </source>
</evidence>
<dbReference type="GeneTree" id="ENSGT00530000063370"/>
<dbReference type="Proteomes" id="UP000016666">
    <property type="component" value="Unassembled WGS sequence"/>
</dbReference>
<dbReference type="PANTHER" id="PTHR10559">
    <property type="entry name" value="TRANSCOBALAMIN-1/GASTRIC INTRINSIC FACTOR"/>
    <property type="match status" value="1"/>
</dbReference>
<reference evidence="17" key="2">
    <citation type="submission" date="2025-08" db="UniProtKB">
        <authorList>
            <consortium name="Ensembl"/>
        </authorList>
    </citation>
    <scope>IDENTIFICATION</scope>
</reference>
<keyword evidence="7" id="KW-0732">Signal</keyword>
<evidence type="ECO:0000256" key="16">
    <source>
        <dbReference type="PIRSR" id="PIRSR602157-2"/>
    </source>
</evidence>
<dbReference type="GO" id="GO:0015889">
    <property type="term" value="P:cobalamin transport"/>
    <property type="evidence" value="ECO:0007669"/>
    <property type="project" value="InterPro"/>
</dbReference>
<keyword evidence="3" id="KW-0171">Cobalt transport</keyword>
<dbReference type="Gene3D" id="1.50.10.20">
    <property type="match status" value="1"/>
</dbReference>
<evidence type="ECO:0000256" key="1">
    <source>
        <dbReference type="ARBA" id="ARBA00004613"/>
    </source>
</evidence>
<evidence type="ECO:0000256" key="7">
    <source>
        <dbReference type="ARBA" id="ARBA00022729"/>
    </source>
</evidence>
<evidence type="ECO:0000256" key="11">
    <source>
        <dbReference type="ARBA" id="ARBA00037184"/>
    </source>
</evidence>
<dbReference type="GO" id="GO:0005615">
    <property type="term" value="C:extracellular space"/>
    <property type="evidence" value="ECO:0007669"/>
    <property type="project" value="TreeGrafter"/>
</dbReference>
<evidence type="ECO:0000256" key="4">
    <source>
        <dbReference type="ARBA" id="ARBA00022448"/>
    </source>
</evidence>
<reference evidence="17" key="3">
    <citation type="submission" date="2025-09" db="UniProtKB">
        <authorList>
            <consortium name="Ensembl"/>
        </authorList>
    </citation>
    <scope>IDENTIFICATION</scope>
</reference>
<comment type="subcellular location">
    <subcellularLocation>
        <location evidence="1">Secreted</location>
    </subcellularLocation>
</comment>
<organism evidence="17 18">
    <name type="scientific">Anas platyrhynchos platyrhynchos</name>
    <name type="common">Northern mallard</name>
    <dbReference type="NCBI Taxonomy" id="8840"/>
    <lineage>
        <taxon>Eukaryota</taxon>
        <taxon>Metazoa</taxon>
        <taxon>Chordata</taxon>
        <taxon>Craniata</taxon>
        <taxon>Vertebrata</taxon>
        <taxon>Euteleostomi</taxon>
        <taxon>Archelosauria</taxon>
        <taxon>Archosauria</taxon>
        <taxon>Dinosauria</taxon>
        <taxon>Saurischia</taxon>
        <taxon>Theropoda</taxon>
        <taxon>Coelurosauria</taxon>
        <taxon>Aves</taxon>
        <taxon>Neognathae</taxon>
        <taxon>Galloanserae</taxon>
        <taxon>Anseriformes</taxon>
        <taxon>Anatidae</taxon>
        <taxon>Anatinae</taxon>
        <taxon>Anas</taxon>
    </lineage>
</organism>
<keyword evidence="4" id="KW-0813">Transport</keyword>
<dbReference type="InterPro" id="IPR051588">
    <property type="entry name" value="Cobalamin_Transport"/>
</dbReference>
<feature type="binding site" evidence="15">
    <location>
        <position position="164"/>
    </location>
    <ligand>
        <name>cyanocob(III)alamin</name>
        <dbReference type="ChEBI" id="CHEBI:17439"/>
    </ligand>
</feature>
<evidence type="ECO:0000256" key="6">
    <source>
        <dbReference type="ARBA" id="ARBA00022723"/>
    </source>
</evidence>
<keyword evidence="6" id="KW-0479">Metal-binding</keyword>
<evidence type="ECO:0000313" key="17">
    <source>
        <dbReference type="Ensembl" id="ENSAPLP00000015065.2"/>
    </source>
</evidence>
<keyword evidence="5" id="KW-0964">Secreted</keyword>
<evidence type="ECO:0000256" key="2">
    <source>
        <dbReference type="ARBA" id="ARBA00006449"/>
    </source>
</evidence>
<dbReference type="GO" id="GO:0006824">
    <property type="term" value="P:cobalt ion transport"/>
    <property type="evidence" value="ECO:0007669"/>
    <property type="project" value="UniProtKB-KW"/>
</dbReference>
<reference evidence="18" key="1">
    <citation type="submission" date="2017-10" db="EMBL/GenBank/DDBJ databases">
        <title>A new Pekin duck reference genome.</title>
        <authorList>
            <person name="Hou Z.-C."/>
            <person name="Zhou Z.-K."/>
            <person name="Zhu F."/>
            <person name="Hou S.-S."/>
        </authorList>
    </citation>
    <scope>NUCLEOTIDE SEQUENCE [LARGE SCALE GENOMIC DNA]</scope>
</reference>
<dbReference type="GO" id="GO:0031419">
    <property type="term" value="F:cobalamin binding"/>
    <property type="evidence" value="ECO:0007669"/>
    <property type="project" value="InterPro"/>
</dbReference>
<dbReference type="HOGENOM" id="CLU_052188_1_0_1"/>
<comment type="similarity">
    <text evidence="2">Belongs to the eukaryotic cobalamin transport proteins family.</text>
</comment>
<evidence type="ECO:0000256" key="5">
    <source>
        <dbReference type="ARBA" id="ARBA00022525"/>
    </source>
</evidence>
<dbReference type="Ensembl" id="ENSAPLT00000015855.2">
    <property type="protein sequence ID" value="ENSAPLP00000015065.2"/>
    <property type="gene ID" value="ENSAPLG00000015203.2"/>
</dbReference>
<keyword evidence="18" id="KW-1185">Reference proteome</keyword>
<evidence type="ECO:0000256" key="8">
    <source>
        <dbReference type="ARBA" id="ARBA00023065"/>
    </source>
</evidence>
<dbReference type="Pfam" id="PF01122">
    <property type="entry name" value="Cobalamin_bind"/>
    <property type="match status" value="1"/>
</dbReference>
<feature type="binding site" evidence="15">
    <location>
        <begin position="119"/>
        <end position="123"/>
    </location>
    <ligand>
        <name>cyanocob(III)alamin</name>
        <dbReference type="ChEBI" id="CHEBI:17439"/>
    </ligand>
</feature>
<accession>U3J6D8</accession>
<keyword evidence="8" id="KW-0406">Ion transport</keyword>
<feature type="disulfide bond" evidence="16">
    <location>
        <begin position="132"/>
        <end position="175"/>
    </location>
</feature>
<evidence type="ECO:0000256" key="13">
    <source>
        <dbReference type="ARBA" id="ARBA00040958"/>
    </source>
</evidence>